<comment type="cofactor">
    <cofactor evidence="6">
        <name>heme c</name>
        <dbReference type="ChEBI" id="CHEBI:61717"/>
    </cofactor>
    <text evidence="6">Binds 4 heme c groups covalently per monomer.</text>
</comment>
<dbReference type="RefSeq" id="WP_174408239.1">
    <property type="nucleotide sequence ID" value="NZ_BLVP01000001.1"/>
</dbReference>
<dbReference type="InterPro" id="IPR002322">
    <property type="entry name" value="Cyt_c_III"/>
</dbReference>
<reference evidence="8 9" key="1">
    <citation type="submission" date="2020-05" db="EMBL/GenBank/DDBJ databases">
        <title>Draft genome sequence of Desulfovibrio psychrotolerans JS1T.</title>
        <authorList>
            <person name="Ueno A."/>
            <person name="Tamazawa S."/>
            <person name="Tamamura S."/>
            <person name="Murakami T."/>
            <person name="Kiyama T."/>
            <person name="Inomata H."/>
            <person name="Amano Y."/>
            <person name="Miyakawa K."/>
            <person name="Tamaki H."/>
            <person name="Naganuma T."/>
            <person name="Kaneko K."/>
        </authorList>
    </citation>
    <scope>NUCLEOTIDE SEQUENCE [LARGE SCALE GENOMIC DNA]</scope>
    <source>
        <strain evidence="8 9">JS1</strain>
    </source>
</reference>
<dbReference type="SUPFAM" id="SSF48695">
    <property type="entry name" value="Multiheme cytochromes"/>
    <property type="match status" value="1"/>
</dbReference>
<proteinExistence type="predicted"/>
<feature type="binding site" description="axial binding residue" evidence="6">
    <location>
        <position position="125"/>
    </location>
    <ligand>
        <name>heme c</name>
        <dbReference type="ChEBI" id="CHEBI:61717"/>
        <label>1</label>
    </ligand>
    <ligandPart>
        <name>Fe</name>
        <dbReference type="ChEBI" id="CHEBI:18248"/>
    </ligandPart>
</feature>
<feature type="binding site" description="axial binding residue" evidence="6">
    <location>
        <position position="129"/>
    </location>
    <ligand>
        <name>heme c</name>
        <dbReference type="ChEBI" id="CHEBI:61717"/>
        <label>1</label>
    </ligand>
    <ligandPart>
        <name>Fe</name>
        <dbReference type="ChEBI" id="CHEBI:18248"/>
    </ligandPart>
</feature>
<dbReference type="EMBL" id="BLVP01000001">
    <property type="protein sequence ID" value="GFM35525.1"/>
    <property type="molecule type" value="Genomic_DNA"/>
</dbReference>
<protein>
    <submittedName>
        <fullName evidence="8">Cytochrome c</fullName>
    </submittedName>
</protein>
<feature type="binding site" description="axial binding residue" evidence="6">
    <location>
        <position position="56"/>
    </location>
    <ligand>
        <name>heme c</name>
        <dbReference type="ChEBI" id="CHEBI:61717"/>
        <label>1</label>
    </ligand>
    <ligandPart>
        <name>Fe</name>
        <dbReference type="ChEBI" id="CHEBI:18248"/>
    </ligandPart>
</feature>
<dbReference type="InterPro" id="IPR036280">
    <property type="entry name" value="Multihaem_cyt_sf"/>
</dbReference>
<feature type="binding site" description="axial binding residue" evidence="6">
    <location>
        <position position="65"/>
    </location>
    <ligand>
        <name>heme c</name>
        <dbReference type="ChEBI" id="CHEBI:61717"/>
        <label>1</label>
    </ligand>
    <ligandPart>
        <name>Fe</name>
        <dbReference type="ChEBI" id="CHEBI:18248"/>
    </ligandPart>
</feature>
<evidence type="ECO:0000259" key="7">
    <source>
        <dbReference type="Pfam" id="PF02085"/>
    </source>
</evidence>
<evidence type="ECO:0000256" key="2">
    <source>
        <dbReference type="ARBA" id="ARBA00022617"/>
    </source>
</evidence>
<evidence type="ECO:0000256" key="3">
    <source>
        <dbReference type="ARBA" id="ARBA00022723"/>
    </source>
</evidence>
<keyword evidence="9" id="KW-1185">Reference proteome</keyword>
<feature type="binding site" description="axial binding residue" evidence="6">
    <location>
        <position position="128"/>
    </location>
    <ligand>
        <name>heme c</name>
        <dbReference type="ChEBI" id="CHEBI:61717"/>
        <label>1</label>
    </ligand>
    <ligandPart>
        <name>Fe</name>
        <dbReference type="ChEBI" id="CHEBI:18248"/>
    </ligandPart>
</feature>
<feature type="binding site" description="axial binding residue" evidence="6">
    <location>
        <position position="70"/>
    </location>
    <ligand>
        <name>heme c</name>
        <dbReference type="ChEBI" id="CHEBI:61717"/>
        <label>1</label>
    </ligand>
    <ligandPart>
        <name>Fe</name>
        <dbReference type="ChEBI" id="CHEBI:18248"/>
    </ligandPart>
</feature>
<evidence type="ECO:0000313" key="9">
    <source>
        <dbReference type="Proteomes" id="UP000503820"/>
    </source>
</evidence>
<keyword evidence="2 6" id="KW-0349">Heme</keyword>
<sequence>MNRRFITPLALLAVLSLVVTGLYLVPAAAQDDMTQLRPEALAPLTRPAALFKHDEHNEKAKLDDCIICHHSGANGVITPDESSEGTDCAECHSVAGGKNQTPLRRAYHRQCIDCHKEKGSGPTYCSGCHDKRRP</sequence>
<evidence type="ECO:0000256" key="1">
    <source>
        <dbReference type="ARBA" id="ARBA00022448"/>
    </source>
</evidence>
<evidence type="ECO:0000256" key="4">
    <source>
        <dbReference type="ARBA" id="ARBA00022982"/>
    </source>
</evidence>
<feature type="binding site" description="covalent" evidence="6">
    <location>
        <position position="114"/>
    </location>
    <ligand>
        <name>heme c</name>
        <dbReference type="ChEBI" id="CHEBI:61717"/>
        <label>3</label>
    </ligand>
</feature>
<dbReference type="GO" id="GO:0009055">
    <property type="term" value="F:electron transfer activity"/>
    <property type="evidence" value="ECO:0007669"/>
    <property type="project" value="InterPro"/>
</dbReference>
<organism evidence="8 9">
    <name type="scientific">Desulfovibrio psychrotolerans</name>
    <dbReference type="NCBI Taxonomy" id="415242"/>
    <lineage>
        <taxon>Bacteria</taxon>
        <taxon>Pseudomonadati</taxon>
        <taxon>Thermodesulfobacteriota</taxon>
        <taxon>Desulfovibrionia</taxon>
        <taxon>Desulfovibrionales</taxon>
        <taxon>Desulfovibrionaceae</taxon>
        <taxon>Desulfovibrio</taxon>
    </lineage>
</organism>
<dbReference type="GO" id="GO:0020037">
    <property type="term" value="F:heme binding"/>
    <property type="evidence" value="ECO:0007669"/>
    <property type="project" value="InterPro"/>
</dbReference>
<dbReference type="Proteomes" id="UP000503820">
    <property type="component" value="Unassembled WGS sequence"/>
</dbReference>
<evidence type="ECO:0000256" key="6">
    <source>
        <dbReference type="PIRSR" id="PIRSR602322-1"/>
    </source>
</evidence>
<feature type="binding site" description="axial binding residue" evidence="6">
    <location>
        <position position="69"/>
    </location>
    <ligand>
        <name>heme c</name>
        <dbReference type="ChEBI" id="CHEBI:61717"/>
        <label>2</label>
    </ligand>
    <ligandPart>
        <name>Fe</name>
        <dbReference type="ChEBI" id="CHEBI:18248"/>
    </ligandPart>
</feature>
<keyword evidence="5 6" id="KW-0408">Iron</keyword>
<accession>A0A7J0BQX5</accession>
<feature type="binding site" description="axial binding residue" evidence="6">
    <location>
        <position position="53"/>
    </location>
    <ligand>
        <name>heme c</name>
        <dbReference type="ChEBI" id="CHEBI:61717"/>
        <label>1</label>
    </ligand>
    <ligandPart>
        <name>Fe</name>
        <dbReference type="ChEBI" id="CHEBI:18248"/>
    </ligandPart>
</feature>
<dbReference type="InterPro" id="IPR054899">
    <property type="entry name" value="c3_cytochr_TmcA"/>
</dbReference>
<evidence type="ECO:0000313" key="8">
    <source>
        <dbReference type="EMBL" id="GFM35525.1"/>
    </source>
</evidence>
<comment type="caution">
    <text evidence="8">The sequence shown here is derived from an EMBL/GenBank/DDBJ whole genome shotgun (WGS) entry which is preliminary data.</text>
</comment>
<feature type="binding site" description="axial binding residue" evidence="6">
    <location>
        <position position="115"/>
    </location>
    <ligand>
        <name>heme c</name>
        <dbReference type="ChEBI" id="CHEBI:61717"/>
        <label>1</label>
    </ligand>
    <ligandPart>
        <name>Fe</name>
        <dbReference type="ChEBI" id="CHEBI:18248"/>
    </ligandPart>
</feature>
<dbReference type="InterPro" id="IPR020942">
    <property type="entry name" value="Cyt_c_III_dom"/>
</dbReference>
<feature type="domain" description="Class III cytochrome C" evidence="7">
    <location>
        <begin position="35"/>
        <end position="129"/>
    </location>
</feature>
<dbReference type="NCBIfam" id="NF045722">
    <property type="entry name" value="c3_cytochr_TmcA"/>
    <property type="match status" value="1"/>
</dbReference>
<dbReference type="GO" id="GO:0046872">
    <property type="term" value="F:metal ion binding"/>
    <property type="evidence" value="ECO:0007669"/>
    <property type="project" value="UniProtKB-KW"/>
</dbReference>
<keyword evidence="3 6" id="KW-0479">Metal-binding</keyword>
<feature type="binding site" description="axial binding residue" evidence="6">
    <location>
        <position position="111"/>
    </location>
    <ligand>
        <name>heme c</name>
        <dbReference type="ChEBI" id="CHEBI:61717"/>
        <label>1</label>
    </ligand>
    <ligandPart>
        <name>Fe</name>
        <dbReference type="ChEBI" id="CHEBI:18248"/>
    </ligandPart>
</feature>
<keyword evidence="4" id="KW-0249">Electron transport</keyword>
<dbReference type="AlphaFoldDB" id="A0A7J0BQX5"/>
<dbReference type="PRINTS" id="PR00609">
    <property type="entry name" value="CYTOCHROMEC3"/>
</dbReference>
<dbReference type="Pfam" id="PF02085">
    <property type="entry name" value="Cytochrom_CIII"/>
    <property type="match status" value="1"/>
</dbReference>
<dbReference type="Gene3D" id="3.90.10.10">
    <property type="entry name" value="Cytochrome C3"/>
    <property type="match status" value="1"/>
</dbReference>
<dbReference type="CDD" id="cd08168">
    <property type="entry name" value="Cytochrom_C3"/>
    <property type="match status" value="1"/>
</dbReference>
<evidence type="ECO:0000256" key="5">
    <source>
        <dbReference type="ARBA" id="ARBA00023004"/>
    </source>
</evidence>
<feature type="binding site" description="axial binding residue" evidence="6">
    <location>
        <position position="68"/>
    </location>
    <ligand>
        <name>heme c</name>
        <dbReference type="ChEBI" id="CHEBI:61717"/>
        <label>1</label>
    </ligand>
    <ligandPart>
        <name>Fe</name>
        <dbReference type="ChEBI" id="CHEBI:18248"/>
    </ligandPart>
</feature>
<gene>
    <name evidence="8" type="ORF">DSM19430T_02090</name>
</gene>
<name>A0A7J0BQX5_9BACT</name>
<keyword evidence="1" id="KW-0813">Transport</keyword>